<accession>A0ABQ9EJH0</accession>
<evidence type="ECO:0000313" key="1">
    <source>
        <dbReference type="EMBL" id="KAJ8304031.1"/>
    </source>
</evidence>
<comment type="caution">
    <text evidence="1">The sequence shown here is derived from an EMBL/GenBank/DDBJ whole genome shotgun (WGS) entry which is preliminary data.</text>
</comment>
<reference evidence="1 2" key="1">
    <citation type="submission" date="2022-12" db="EMBL/GenBank/DDBJ databases">
        <title>Chromosome-level genome of Tegillarca granosa.</title>
        <authorList>
            <person name="Kim J."/>
        </authorList>
    </citation>
    <scope>NUCLEOTIDE SEQUENCE [LARGE SCALE GENOMIC DNA]</scope>
    <source>
        <strain evidence="1">Teg-2019</strain>
        <tissue evidence="1">Adductor muscle</tissue>
    </source>
</reference>
<dbReference type="Proteomes" id="UP001217089">
    <property type="component" value="Unassembled WGS sequence"/>
</dbReference>
<gene>
    <name evidence="1" type="ORF">KUTeg_017614</name>
</gene>
<proteinExistence type="predicted"/>
<sequence length="207" mass="24099">MSSKDFYLILVENFSDLADCSSIKKWQITFDINTDDFRKALVLPFKLTLWNRIQIILKFPVKTVDKMKLMETEIKHNGKTIGHKTIKKVNNLLDGVSVDKLRHVDTSLVTYFLWAKGIVDRARVEEIQVTIKSPTPEPLNEQSQEVMFNVSTICQPQRKQPQMSEAEDERLLFAITGNLTLLQNLFLEAYWLLYLQTDIQKCIYRAN</sequence>
<dbReference type="EMBL" id="JARBDR010000903">
    <property type="protein sequence ID" value="KAJ8304031.1"/>
    <property type="molecule type" value="Genomic_DNA"/>
</dbReference>
<protein>
    <submittedName>
        <fullName evidence="1">Uncharacterized protein</fullName>
    </submittedName>
</protein>
<evidence type="ECO:0000313" key="2">
    <source>
        <dbReference type="Proteomes" id="UP001217089"/>
    </source>
</evidence>
<name>A0ABQ9EJH0_TEGGR</name>
<organism evidence="1 2">
    <name type="scientific">Tegillarca granosa</name>
    <name type="common">Malaysian cockle</name>
    <name type="synonym">Anadara granosa</name>
    <dbReference type="NCBI Taxonomy" id="220873"/>
    <lineage>
        <taxon>Eukaryota</taxon>
        <taxon>Metazoa</taxon>
        <taxon>Spiralia</taxon>
        <taxon>Lophotrochozoa</taxon>
        <taxon>Mollusca</taxon>
        <taxon>Bivalvia</taxon>
        <taxon>Autobranchia</taxon>
        <taxon>Pteriomorphia</taxon>
        <taxon>Arcoida</taxon>
        <taxon>Arcoidea</taxon>
        <taxon>Arcidae</taxon>
        <taxon>Tegillarca</taxon>
    </lineage>
</organism>
<keyword evidence="2" id="KW-1185">Reference proteome</keyword>